<organism evidence="2 3">
    <name type="scientific">Berkelbacteria bacterium GW2011_GWA1_36_9</name>
    <dbReference type="NCBI Taxonomy" id="1618331"/>
    <lineage>
        <taxon>Bacteria</taxon>
        <taxon>Candidatus Berkelbacteria</taxon>
    </lineage>
</organism>
<dbReference type="EMBL" id="LBSM01000006">
    <property type="protein sequence ID" value="KKQ18315.1"/>
    <property type="molecule type" value="Genomic_DNA"/>
</dbReference>
<proteinExistence type="predicted"/>
<comment type="caution">
    <text evidence="2">The sequence shown here is derived from an EMBL/GenBank/DDBJ whole genome shotgun (WGS) entry which is preliminary data.</text>
</comment>
<dbReference type="AlphaFoldDB" id="A0A0G0FWT9"/>
<evidence type="ECO:0000313" key="2">
    <source>
        <dbReference type="EMBL" id="KKQ18315.1"/>
    </source>
</evidence>
<feature type="domain" description="DUF6922" evidence="1">
    <location>
        <begin position="6"/>
        <end position="56"/>
    </location>
</feature>
<evidence type="ECO:0000313" key="3">
    <source>
        <dbReference type="Proteomes" id="UP000034508"/>
    </source>
</evidence>
<protein>
    <recommendedName>
        <fullName evidence="1">DUF6922 domain-containing protein</fullName>
    </recommendedName>
</protein>
<name>A0A0G0FWT9_9BACT</name>
<dbReference type="Proteomes" id="UP000034508">
    <property type="component" value="Unassembled WGS sequence"/>
</dbReference>
<evidence type="ECO:0000259" key="1">
    <source>
        <dbReference type="Pfam" id="PF21956"/>
    </source>
</evidence>
<gene>
    <name evidence="2" type="ORF">US31_C0006G0046</name>
</gene>
<reference evidence="2 3" key="1">
    <citation type="journal article" date="2015" name="Nature">
        <title>rRNA introns, odd ribosomes, and small enigmatic genomes across a large radiation of phyla.</title>
        <authorList>
            <person name="Brown C.T."/>
            <person name="Hug L.A."/>
            <person name="Thomas B.C."/>
            <person name="Sharon I."/>
            <person name="Castelle C.J."/>
            <person name="Singh A."/>
            <person name="Wilkins M.J."/>
            <person name="Williams K.H."/>
            <person name="Banfield J.F."/>
        </authorList>
    </citation>
    <scope>NUCLEOTIDE SEQUENCE [LARGE SCALE GENOMIC DNA]</scope>
</reference>
<dbReference type="Pfam" id="PF21956">
    <property type="entry name" value="DUF6922"/>
    <property type="match status" value="1"/>
</dbReference>
<dbReference type="InterPro" id="IPR053830">
    <property type="entry name" value="DUF6922"/>
</dbReference>
<accession>A0A0G0FWT9</accession>
<sequence length="98" mass="11993">MKNAILKPIFWDLDAEKLDIEKNSRQIIERILEWGDLEQVHWMFKIYPKEQIIEVVKKSRQLSLVKAKYWASHFCIPKKDVRCLQPSFRKIYRSIWPY</sequence>